<organism evidence="1 2">
    <name type="scientific">Prorocentrum cordatum</name>
    <dbReference type="NCBI Taxonomy" id="2364126"/>
    <lineage>
        <taxon>Eukaryota</taxon>
        <taxon>Sar</taxon>
        <taxon>Alveolata</taxon>
        <taxon>Dinophyceae</taxon>
        <taxon>Prorocentrales</taxon>
        <taxon>Prorocentraceae</taxon>
        <taxon>Prorocentrum</taxon>
    </lineage>
</organism>
<evidence type="ECO:0000313" key="1">
    <source>
        <dbReference type="EMBL" id="CAK0911717.1"/>
    </source>
</evidence>
<dbReference type="Proteomes" id="UP001189429">
    <property type="component" value="Unassembled WGS sequence"/>
</dbReference>
<proteinExistence type="predicted"/>
<sequence length="187" mass="20293">MSACEDFKAATEGWFRRPLPAPMATAVLPHGEMEPFLELTNDIGANENPLVNYVDLIAGHTDPAPPELDEHCKAAWKLPPPFGFKTAPPSHATLQICIIQAPDGTNTIIKHCVIPNKAKTTVLVSMAFGGVKKLCFQHPKLHGSEQGWRGCGGVGVKAWQCAFERFGGKQFRAFFLSPDVKASAEVN</sequence>
<reference evidence="1" key="1">
    <citation type="submission" date="2023-10" db="EMBL/GenBank/DDBJ databases">
        <authorList>
            <person name="Chen Y."/>
            <person name="Shah S."/>
            <person name="Dougan E. K."/>
            <person name="Thang M."/>
            <person name="Chan C."/>
        </authorList>
    </citation>
    <scope>NUCLEOTIDE SEQUENCE [LARGE SCALE GENOMIC DNA]</scope>
</reference>
<accession>A0ABN9YJ31</accession>
<comment type="caution">
    <text evidence="1">The sequence shown here is derived from an EMBL/GenBank/DDBJ whole genome shotgun (WGS) entry which is preliminary data.</text>
</comment>
<keyword evidence="2" id="KW-1185">Reference proteome</keyword>
<gene>
    <name evidence="1" type="ORF">PCOR1329_LOCUS85496</name>
</gene>
<dbReference type="EMBL" id="CAUYUJ010022626">
    <property type="protein sequence ID" value="CAK0911717.1"/>
    <property type="molecule type" value="Genomic_DNA"/>
</dbReference>
<name>A0ABN9YJ31_9DINO</name>
<evidence type="ECO:0000313" key="2">
    <source>
        <dbReference type="Proteomes" id="UP001189429"/>
    </source>
</evidence>
<protein>
    <submittedName>
        <fullName evidence="1">Uncharacterized protein</fullName>
    </submittedName>
</protein>